<name>A0A0E2HD53_9FIRM</name>
<dbReference type="PATRIC" id="fig|999408.3.peg.1726"/>
<sequence length="473" mass="52686">MKHFGWGRRWAERAGVKAGIMEGIFLVILGCAGCGEGRQNAQEASSFVPAYQFAPGFGIIAHSPYPVYVLENESGYSVSRNGVTVELVRGMLQNNEMVAELRILDYRKNRMENDMEASSRSFDMRCFGPGIPDMGYTAERMGTHSENHDAGDAGYREILAEFCTTSKKIDTEKGLAGYYFQIDGLDENLEFSWTQAKGYEQISDMEGAVRHEDRWMVPRAVPAGEKGLAVELYAFSENISEQLIPGRINPLSSQKEEITLLGEDKKIYRQTRESLPMVMNREPEVEYRINGSDGRIWYFDVPAELQRGSFQLSVPSVTIISSEESGVIILPLTGEKAGKEGVSDREILFKDHGLEIVSMEATSGKGTFGPEMGAGDGEGTGESLSCRLELRAQAAKGSGQMEMVLCRVKTKGTSDQDEWLDVMPDKESVSDPDLGGRFIFNLPYEEGDDSITFQLWHPYYVWEQPFSMEISVS</sequence>
<gene>
    <name evidence="1" type="ORF">HMPREF1090_01602</name>
</gene>
<evidence type="ECO:0000313" key="2">
    <source>
        <dbReference type="Proteomes" id="UP000013085"/>
    </source>
</evidence>
<comment type="caution">
    <text evidence="1">The sequence shown here is derived from an EMBL/GenBank/DDBJ whole genome shotgun (WGS) entry which is preliminary data.</text>
</comment>
<proteinExistence type="predicted"/>
<evidence type="ECO:0000313" key="1">
    <source>
        <dbReference type="EMBL" id="ENZ17652.1"/>
    </source>
</evidence>
<accession>A0A0E2HD53</accession>
<dbReference type="EMBL" id="AGYR01000013">
    <property type="protein sequence ID" value="ENZ17652.1"/>
    <property type="molecule type" value="Genomic_DNA"/>
</dbReference>
<dbReference type="AlphaFoldDB" id="A0A0E2HD53"/>
<dbReference type="RefSeq" id="WP_002583544.1">
    <property type="nucleotide sequence ID" value="NZ_KB851018.1"/>
</dbReference>
<reference evidence="1 2" key="1">
    <citation type="submission" date="2013-01" db="EMBL/GenBank/DDBJ databases">
        <title>The Genome Sequence of Clostridium clostridioforme 90A8.</title>
        <authorList>
            <consortium name="The Broad Institute Genome Sequencing Platform"/>
            <person name="Earl A."/>
            <person name="Ward D."/>
            <person name="Feldgarden M."/>
            <person name="Gevers D."/>
            <person name="Courvalin P."/>
            <person name="Lambert T."/>
            <person name="Walker B."/>
            <person name="Young S.K."/>
            <person name="Zeng Q."/>
            <person name="Gargeya S."/>
            <person name="Fitzgerald M."/>
            <person name="Haas B."/>
            <person name="Abouelleil A."/>
            <person name="Alvarado L."/>
            <person name="Arachchi H.M."/>
            <person name="Berlin A.M."/>
            <person name="Chapman S.B."/>
            <person name="Dewar J."/>
            <person name="Goldberg J."/>
            <person name="Griggs A."/>
            <person name="Gujja S."/>
            <person name="Hansen M."/>
            <person name="Howarth C."/>
            <person name="Imamovic A."/>
            <person name="Larimer J."/>
            <person name="McCowan C."/>
            <person name="Murphy C."/>
            <person name="Neiman D."/>
            <person name="Pearson M."/>
            <person name="Priest M."/>
            <person name="Roberts A."/>
            <person name="Saif S."/>
            <person name="Shea T."/>
            <person name="Sisk P."/>
            <person name="Sykes S."/>
            <person name="Wortman J."/>
            <person name="Nusbaum C."/>
            <person name="Birren B."/>
        </authorList>
    </citation>
    <scope>NUCLEOTIDE SEQUENCE [LARGE SCALE GENOMIC DNA]</scope>
    <source>
        <strain evidence="1 2">90A8</strain>
    </source>
</reference>
<protein>
    <submittedName>
        <fullName evidence="1">Uncharacterized protein</fullName>
    </submittedName>
</protein>
<organism evidence="1 2">
    <name type="scientific">[Clostridium] clostridioforme 90A8</name>
    <dbReference type="NCBI Taxonomy" id="999408"/>
    <lineage>
        <taxon>Bacteria</taxon>
        <taxon>Bacillati</taxon>
        <taxon>Bacillota</taxon>
        <taxon>Clostridia</taxon>
        <taxon>Lachnospirales</taxon>
        <taxon>Lachnospiraceae</taxon>
        <taxon>Enterocloster</taxon>
    </lineage>
</organism>
<dbReference type="HOGENOM" id="CLU_562254_0_0_9"/>
<dbReference type="GeneID" id="57959912"/>
<dbReference type="Proteomes" id="UP000013085">
    <property type="component" value="Unassembled WGS sequence"/>
</dbReference>